<evidence type="ECO:0000256" key="1">
    <source>
        <dbReference type="ARBA" id="ARBA00001976"/>
    </source>
</evidence>
<dbReference type="Proteomes" id="UP000779508">
    <property type="component" value="Unassembled WGS sequence"/>
</dbReference>
<evidence type="ECO:0000259" key="5">
    <source>
        <dbReference type="PROSITE" id="PS50801"/>
    </source>
</evidence>
<dbReference type="RefSeq" id="WP_216418566.1">
    <property type="nucleotide sequence ID" value="NZ_JAHLQK010000006.1"/>
</dbReference>
<dbReference type="NCBIfam" id="TIGR00377">
    <property type="entry name" value="ant_ant_sig"/>
    <property type="match status" value="1"/>
</dbReference>
<dbReference type="InterPro" id="IPR014237">
    <property type="entry name" value="Anti-sigma_F_ant"/>
</dbReference>
<sequence>MQLQYEMVDNILIVKFDGELDHHVAENIRTDLDDTISQHRIKNLVFDLSGMGFMDSSGIGVIIGRYKNISKLGGKVSVIHVTDQIDKIFSLAGLYNIISKHNNKSEALNCM</sequence>
<name>A0ABS6G584_9FIRM</name>
<gene>
    <name evidence="6" type="primary">spoIIAA</name>
    <name evidence="6" type="ORF">KQI88_14610</name>
</gene>
<feature type="domain" description="STAS" evidence="5">
    <location>
        <begin position="1"/>
        <end position="111"/>
    </location>
</feature>
<dbReference type="PANTHER" id="PTHR33495:SF2">
    <property type="entry name" value="ANTI-SIGMA FACTOR ANTAGONIST TM_1081-RELATED"/>
    <property type="match status" value="1"/>
</dbReference>
<dbReference type="Pfam" id="PF01740">
    <property type="entry name" value="STAS"/>
    <property type="match status" value="1"/>
</dbReference>
<dbReference type="NCBIfam" id="TIGR02886">
    <property type="entry name" value="spore_II_AA"/>
    <property type="match status" value="1"/>
</dbReference>
<dbReference type="CDD" id="cd07043">
    <property type="entry name" value="STAS_anti-anti-sigma_factors"/>
    <property type="match status" value="1"/>
</dbReference>
<dbReference type="InterPro" id="IPR003658">
    <property type="entry name" value="Anti-sigma_ant"/>
</dbReference>
<dbReference type="PROSITE" id="PS50801">
    <property type="entry name" value="STAS"/>
    <property type="match status" value="1"/>
</dbReference>
<evidence type="ECO:0000256" key="4">
    <source>
        <dbReference type="ARBA" id="ARBA00031453"/>
    </source>
</evidence>
<evidence type="ECO:0000313" key="6">
    <source>
        <dbReference type="EMBL" id="MBU5677650.1"/>
    </source>
</evidence>
<dbReference type="PANTHER" id="PTHR33495">
    <property type="entry name" value="ANTI-SIGMA FACTOR ANTAGONIST TM_1081-RELATED-RELATED"/>
    <property type="match status" value="1"/>
</dbReference>
<evidence type="ECO:0000256" key="2">
    <source>
        <dbReference type="ARBA" id="ARBA00020784"/>
    </source>
</evidence>
<evidence type="ECO:0000256" key="3">
    <source>
        <dbReference type="ARBA" id="ARBA00022969"/>
    </source>
</evidence>
<dbReference type="InterPro" id="IPR002645">
    <property type="entry name" value="STAS_dom"/>
</dbReference>
<protein>
    <recommendedName>
        <fullName evidence="2">Anti-sigma F factor antagonist</fullName>
    </recommendedName>
    <alternativeName>
        <fullName evidence="4">Stage II sporulation protein AA</fullName>
    </alternativeName>
</protein>
<keyword evidence="7" id="KW-1185">Reference proteome</keyword>
<keyword evidence="3" id="KW-0749">Sporulation</keyword>
<comment type="caution">
    <text evidence="6">The sequence shown here is derived from an EMBL/GenBank/DDBJ whole genome shotgun (WGS) entry which is preliminary data.</text>
</comment>
<organism evidence="6 7">
    <name type="scientific">Alkaliphilus flagellatus</name>
    <dbReference type="NCBI Taxonomy" id="2841507"/>
    <lineage>
        <taxon>Bacteria</taxon>
        <taxon>Bacillati</taxon>
        <taxon>Bacillota</taxon>
        <taxon>Clostridia</taxon>
        <taxon>Peptostreptococcales</taxon>
        <taxon>Natronincolaceae</taxon>
        <taxon>Alkaliphilus</taxon>
    </lineage>
</organism>
<evidence type="ECO:0000313" key="7">
    <source>
        <dbReference type="Proteomes" id="UP000779508"/>
    </source>
</evidence>
<proteinExistence type="predicted"/>
<dbReference type="EMBL" id="JAHLQK010000006">
    <property type="protein sequence ID" value="MBU5677650.1"/>
    <property type="molecule type" value="Genomic_DNA"/>
</dbReference>
<comment type="function">
    <text evidence="1">In the phosphorylated form it could act as an anti-anti-sigma factor that counteracts SpoIIAB and thus releases sigma f from inhibition.</text>
</comment>
<accession>A0ABS6G584</accession>
<reference evidence="6 7" key="1">
    <citation type="submission" date="2021-06" db="EMBL/GenBank/DDBJ databases">
        <authorList>
            <person name="Sun Q."/>
            <person name="Li D."/>
        </authorList>
    </citation>
    <scope>NUCLEOTIDE SEQUENCE [LARGE SCALE GENOMIC DNA]</scope>
    <source>
        <strain evidence="6 7">MSJ-5</strain>
    </source>
</reference>